<feature type="region of interest" description="Disordered" evidence="1">
    <location>
        <begin position="389"/>
        <end position="419"/>
    </location>
</feature>
<accession>A0A0J6YC68</accession>
<dbReference type="PANTHER" id="PTHR28065:SF1">
    <property type="entry name" value="DUF4050 DOMAIN-CONTAINING PROTEIN"/>
    <property type="match status" value="1"/>
</dbReference>
<sequence>MDRPRQIPDSSSHPHHPTLFASLHKRTRTVDATAAEKAREARANATREAKRYLLQIVRNDWSYDPPATSSGPSSSSASSEAESPSPIPKDRDVLEWRMRGEDSSNSDGEQNARDEATDPYRFESPDAVQAAMLERRRKRRKLIEDEMKWNPGLRLWIQRRDAWTGAKVPPKKTAGVEAALKPRTSSDESAGGSCNDDDDLETAGPSSRPLSADSLSNAVTDAALPAQSLPLVDDTISKSTVTVPHTEPFADSEEPLVPIVPPILPSSNPFRTYTTPSNYPAIYNKLVIEGNTPAVPVNLLHMTRALVQGWKREGQWPPKPTITKDVPVVRKKRPQLQTESNGKAIAAILAAPPAPAEEHTSRRKSISSNVTGAVKKVFGFASIHSGHRFHVRAHSQSSASSPIVDPNAEGSKPGNRKDL</sequence>
<dbReference type="AlphaFoldDB" id="A0A0J6YC68"/>
<name>A0A0J6YC68_COCIT</name>
<dbReference type="Proteomes" id="UP000054565">
    <property type="component" value="Unassembled WGS sequence"/>
</dbReference>
<dbReference type="InterPro" id="IPR053274">
    <property type="entry name" value="Fluconazole_resistance"/>
</dbReference>
<feature type="domain" description="Gag1-like clamp" evidence="2">
    <location>
        <begin position="119"/>
        <end position="317"/>
    </location>
</feature>
<dbReference type="OrthoDB" id="5422958at2759"/>
<gene>
    <name evidence="3" type="ORF">CIRG_05021</name>
</gene>
<feature type="region of interest" description="Disordered" evidence="1">
    <location>
        <begin position="61"/>
        <end position="126"/>
    </location>
</feature>
<evidence type="ECO:0000313" key="4">
    <source>
        <dbReference type="Proteomes" id="UP000054565"/>
    </source>
</evidence>
<dbReference type="InterPro" id="IPR025124">
    <property type="entry name" value="Gag1-like_clamp"/>
</dbReference>
<feature type="compositionally biased region" description="Basic and acidic residues" evidence="1">
    <location>
        <begin position="110"/>
        <end position="124"/>
    </location>
</feature>
<evidence type="ECO:0000313" key="3">
    <source>
        <dbReference type="EMBL" id="KMP05340.1"/>
    </source>
</evidence>
<feature type="region of interest" description="Disordered" evidence="1">
    <location>
        <begin position="165"/>
        <end position="213"/>
    </location>
</feature>
<evidence type="ECO:0000256" key="1">
    <source>
        <dbReference type="SAM" id="MobiDB-lite"/>
    </source>
</evidence>
<reference evidence="4" key="1">
    <citation type="journal article" date="2010" name="Genome Res.">
        <title>Population genomic sequencing of Coccidioides fungi reveals recent hybridization and transposon control.</title>
        <authorList>
            <person name="Neafsey D.E."/>
            <person name="Barker B.M."/>
            <person name="Sharpton T.J."/>
            <person name="Stajich J.E."/>
            <person name="Park D.J."/>
            <person name="Whiston E."/>
            <person name="Hung C.-Y."/>
            <person name="McMahan C."/>
            <person name="White J."/>
            <person name="Sykes S."/>
            <person name="Heiman D."/>
            <person name="Young S."/>
            <person name="Zeng Q."/>
            <person name="Abouelleil A."/>
            <person name="Aftuck L."/>
            <person name="Bessette D."/>
            <person name="Brown A."/>
            <person name="FitzGerald M."/>
            <person name="Lui A."/>
            <person name="Macdonald J.P."/>
            <person name="Priest M."/>
            <person name="Orbach M.J."/>
            <person name="Galgiani J.N."/>
            <person name="Kirkland T.N."/>
            <person name="Cole G.T."/>
            <person name="Birren B.W."/>
            <person name="Henn M.R."/>
            <person name="Taylor J.W."/>
            <person name="Rounsley S.D."/>
        </authorList>
    </citation>
    <scope>NUCLEOTIDE SEQUENCE [LARGE SCALE GENOMIC DNA]</scope>
    <source>
        <strain evidence="4">RMSCC 2394</strain>
    </source>
</reference>
<proteinExistence type="predicted"/>
<dbReference type="Pfam" id="PF13259">
    <property type="entry name" value="clamp_Gag1-like"/>
    <property type="match status" value="1"/>
</dbReference>
<feature type="compositionally biased region" description="Basic and acidic residues" evidence="1">
    <location>
        <begin position="88"/>
        <end position="102"/>
    </location>
</feature>
<dbReference type="PANTHER" id="PTHR28065">
    <property type="entry name" value="FREQUENIN"/>
    <property type="match status" value="1"/>
</dbReference>
<evidence type="ECO:0000259" key="2">
    <source>
        <dbReference type="Pfam" id="PF13259"/>
    </source>
</evidence>
<feature type="compositionally biased region" description="Low complexity" evidence="1">
    <location>
        <begin position="65"/>
        <end position="84"/>
    </location>
</feature>
<feature type="region of interest" description="Disordered" evidence="1">
    <location>
        <begin position="1"/>
        <end position="47"/>
    </location>
</feature>
<feature type="compositionally biased region" description="Basic and acidic residues" evidence="1">
    <location>
        <begin position="34"/>
        <end position="47"/>
    </location>
</feature>
<protein>
    <recommendedName>
        <fullName evidence="2">Gag1-like clamp domain-containing protein</fullName>
    </recommendedName>
</protein>
<organism evidence="3 4">
    <name type="scientific">Coccidioides immitis RMSCC 2394</name>
    <dbReference type="NCBI Taxonomy" id="404692"/>
    <lineage>
        <taxon>Eukaryota</taxon>
        <taxon>Fungi</taxon>
        <taxon>Dikarya</taxon>
        <taxon>Ascomycota</taxon>
        <taxon>Pezizomycotina</taxon>
        <taxon>Eurotiomycetes</taxon>
        <taxon>Eurotiomycetidae</taxon>
        <taxon>Onygenales</taxon>
        <taxon>Onygenaceae</taxon>
        <taxon>Coccidioides</taxon>
    </lineage>
</organism>
<dbReference type="STRING" id="404692.A0A0J6YC68"/>
<dbReference type="EMBL" id="DS028095">
    <property type="protein sequence ID" value="KMP05340.1"/>
    <property type="molecule type" value="Genomic_DNA"/>
</dbReference>
<feature type="compositionally biased region" description="Polar residues" evidence="1">
    <location>
        <begin position="204"/>
        <end position="213"/>
    </location>
</feature>